<dbReference type="AlphaFoldDB" id="A0A1W5VPS4"/>
<reference evidence="1" key="1">
    <citation type="submission" date="2017-04" db="EMBL/GenBank/DDBJ databases">
        <title>Acinetobacter pittii from pets harbouring blaOXA-58, the tet39 region and other resistance determinants on conjugative plasmids.</title>
        <authorList>
            <person name="Klotz P."/>
            <person name="Stamm I."/>
            <person name="Semmler T."/>
            <person name="Ewers C."/>
        </authorList>
    </citation>
    <scope>NUCLEOTIDE SEQUENCE</scope>
    <source>
        <strain evidence="1">IHIT24944</strain>
        <plasmid evidence="1">pAP24944-OXA-58</plasmid>
    </source>
</reference>
<accession>A0A1W5VPS4</accession>
<keyword evidence="1" id="KW-0614">Plasmid</keyword>
<organism evidence="1">
    <name type="scientific">Acinetobacter pittii</name>
    <name type="common">Acinetobacter genomosp. 3</name>
    <dbReference type="NCBI Taxonomy" id="48296"/>
    <lineage>
        <taxon>Bacteria</taxon>
        <taxon>Pseudomonadati</taxon>
        <taxon>Pseudomonadota</taxon>
        <taxon>Gammaproteobacteria</taxon>
        <taxon>Moraxellales</taxon>
        <taxon>Moraxellaceae</taxon>
        <taxon>Acinetobacter</taxon>
        <taxon>Acinetobacter calcoaceticus/baumannii complex</taxon>
    </lineage>
</organism>
<dbReference type="EMBL" id="KY888886">
    <property type="protein sequence ID" value="ARG47602.1"/>
    <property type="molecule type" value="Genomic_DNA"/>
</dbReference>
<geneLocation type="plasmid" evidence="1">
    <name>pAP24944-OXA-58</name>
</geneLocation>
<protein>
    <submittedName>
        <fullName evidence="1">Uncharacterized protein</fullName>
    </submittedName>
</protein>
<proteinExistence type="predicted"/>
<name>A0A1W5VPS4_ACIPI</name>
<sequence>MIKNYQHNMKKRTFYLVKKPKKSTQNRGLHYLKLILQLI</sequence>
<evidence type="ECO:0000313" key="1">
    <source>
        <dbReference type="EMBL" id="ARG47602.1"/>
    </source>
</evidence>